<evidence type="ECO:0000313" key="4">
    <source>
        <dbReference type="EMBL" id="TKA22771.1"/>
    </source>
</evidence>
<dbReference type="InterPro" id="IPR002347">
    <property type="entry name" value="SDR_fam"/>
</dbReference>
<evidence type="ECO:0008006" key="6">
    <source>
        <dbReference type="Google" id="ProtNLM"/>
    </source>
</evidence>
<keyword evidence="5" id="KW-1185">Reference proteome</keyword>
<dbReference type="GO" id="GO:0016491">
    <property type="term" value="F:oxidoreductase activity"/>
    <property type="evidence" value="ECO:0007669"/>
    <property type="project" value="UniProtKB-KW"/>
</dbReference>
<evidence type="ECO:0000256" key="3">
    <source>
        <dbReference type="ARBA" id="ARBA00023002"/>
    </source>
</evidence>
<name>A0A4U0TLF9_9PEZI</name>
<comment type="similarity">
    <text evidence="1">Belongs to the short-chain dehydrogenases/reductases (SDR) family.</text>
</comment>
<dbReference type="Pfam" id="PF23441">
    <property type="entry name" value="SDR"/>
    <property type="match status" value="1"/>
</dbReference>
<dbReference type="OrthoDB" id="294295at2759"/>
<dbReference type="EMBL" id="NAJL01000066">
    <property type="protein sequence ID" value="TKA22771.1"/>
    <property type="molecule type" value="Genomic_DNA"/>
</dbReference>
<evidence type="ECO:0000313" key="5">
    <source>
        <dbReference type="Proteomes" id="UP000308549"/>
    </source>
</evidence>
<evidence type="ECO:0000256" key="2">
    <source>
        <dbReference type="ARBA" id="ARBA00022857"/>
    </source>
</evidence>
<dbReference type="PANTHER" id="PTHR43477:SF1">
    <property type="entry name" value="DIHYDROANTICAPSIN 7-DEHYDROGENASE"/>
    <property type="match status" value="1"/>
</dbReference>
<keyword evidence="2" id="KW-0521">NADP</keyword>
<protein>
    <recommendedName>
        <fullName evidence="6">Short chain dehydrogenase</fullName>
    </recommendedName>
</protein>
<evidence type="ECO:0000256" key="1">
    <source>
        <dbReference type="ARBA" id="ARBA00006484"/>
    </source>
</evidence>
<proteinExistence type="inferred from homology"/>
<dbReference type="PANTHER" id="PTHR43477">
    <property type="entry name" value="DIHYDROANTICAPSIN 7-DEHYDROGENASE"/>
    <property type="match status" value="1"/>
</dbReference>
<gene>
    <name evidence="4" type="ORF">B0A50_07873</name>
</gene>
<organism evidence="4 5">
    <name type="scientific">Salinomyces thailandicus</name>
    <dbReference type="NCBI Taxonomy" id="706561"/>
    <lineage>
        <taxon>Eukaryota</taxon>
        <taxon>Fungi</taxon>
        <taxon>Dikarya</taxon>
        <taxon>Ascomycota</taxon>
        <taxon>Pezizomycotina</taxon>
        <taxon>Dothideomycetes</taxon>
        <taxon>Dothideomycetidae</taxon>
        <taxon>Mycosphaerellales</taxon>
        <taxon>Teratosphaeriaceae</taxon>
        <taxon>Salinomyces</taxon>
    </lineage>
</organism>
<dbReference type="InterPro" id="IPR036291">
    <property type="entry name" value="NAD(P)-bd_dom_sf"/>
</dbReference>
<keyword evidence="3" id="KW-0560">Oxidoreductase</keyword>
<comment type="caution">
    <text evidence="4">The sequence shown here is derived from an EMBL/GenBank/DDBJ whole genome shotgun (WGS) entry which is preliminary data.</text>
</comment>
<dbReference type="Proteomes" id="UP000308549">
    <property type="component" value="Unassembled WGS sequence"/>
</dbReference>
<dbReference type="Gene3D" id="3.40.50.720">
    <property type="entry name" value="NAD(P)-binding Rossmann-like Domain"/>
    <property type="match status" value="1"/>
</dbReference>
<reference evidence="4 5" key="1">
    <citation type="submission" date="2017-03" db="EMBL/GenBank/DDBJ databases">
        <title>Genomes of endolithic fungi from Antarctica.</title>
        <authorList>
            <person name="Coleine C."/>
            <person name="Masonjones S."/>
            <person name="Stajich J.E."/>
        </authorList>
    </citation>
    <scope>NUCLEOTIDE SEQUENCE [LARGE SCALE GENOMIC DNA]</scope>
    <source>
        <strain evidence="4 5">CCFEE 6315</strain>
    </source>
</reference>
<dbReference type="InterPro" id="IPR057571">
    <property type="entry name" value="SDR_PhqE-like"/>
</dbReference>
<dbReference type="SUPFAM" id="SSF51735">
    <property type="entry name" value="NAD(P)-binding Rossmann-fold domains"/>
    <property type="match status" value="1"/>
</dbReference>
<accession>A0A4U0TLF9</accession>
<dbReference type="InterPro" id="IPR051122">
    <property type="entry name" value="SDR_DHRS6-like"/>
</dbReference>
<dbReference type="PRINTS" id="PR00081">
    <property type="entry name" value="GDHRDH"/>
</dbReference>
<dbReference type="AlphaFoldDB" id="A0A4U0TLF9"/>
<sequence>MTDQVKYTAKLKGAKVLVIGGSSGIGYGVAEALVENGAIVTISSSNPDRVQQTIEKLKKAYPSASDRVAGQACNLGDQATLESNVAGLFEKVGKLDHVVYTAGDALAMMGLQDVTMEKMLKAGMVRFFAPLMVGKYAAKYLTGGRNSSLTLTTGSVSERPRENWSAVASYATGLHGMMRGLALDLKPLRVNLISPGAVDTELWATAGLSEEQKVSSFKEMEKKMPTGKVAEPSDIAEAYLYAMKDYNLTGSVISSNGGHLLV</sequence>